<dbReference type="GO" id="GO:0008843">
    <property type="term" value="F:endochitinase activity"/>
    <property type="evidence" value="ECO:0007669"/>
    <property type="project" value="UniProtKB-EC"/>
</dbReference>
<evidence type="ECO:0000313" key="9">
    <source>
        <dbReference type="EMBL" id="MBR0600612.1"/>
    </source>
</evidence>
<keyword evidence="10" id="KW-1185">Reference proteome</keyword>
<evidence type="ECO:0000256" key="2">
    <source>
        <dbReference type="ARBA" id="ARBA00012729"/>
    </source>
</evidence>
<keyword evidence="5 6" id="KW-0326">Glycosidase</keyword>
<dbReference type="PROSITE" id="PS51910">
    <property type="entry name" value="GH18_2"/>
    <property type="match status" value="1"/>
</dbReference>
<dbReference type="InterPro" id="IPR001223">
    <property type="entry name" value="Glyco_hydro18_cat"/>
</dbReference>
<comment type="catalytic activity">
    <reaction evidence="1">
        <text>Random endo-hydrolysis of N-acetyl-beta-D-glucosaminide (1-&gt;4)-beta-linkages in chitin and chitodextrins.</text>
        <dbReference type="EC" id="3.2.1.14"/>
    </reaction>
</comment>
<keyword evidence="3 6" id="KW-0378">Hydrolase</keyword>
<evidence type="ECO:0000256" key="1">
    <source>
        <dbReference type="ARBA" id="ARBA00000822"/>
    </source>
</evidence>
<dbReference type="InterPro" id="IPR050314">
    <property type="entry name" value="Glycosyl_Hydrlase_18"/>
</dbReference>
<dbReference type="PANTHER" id="PTHR11177">
    <property type="entry name" value="CHITINASE"/>
    <property type="match status" value="1"/>
</dbReference>
<dbReference type="InterPro" id="IPR011583">
    <property type="entry name" value="Chitinase_II/V-like_cat"/>
</dbReference>
<evidence type="ECO:0000313" key="10">
    <source>
        <dbReference type="Proteomes" id="UP000675664"/>
    </source>
</evidence>
<dbReference type="Proteomes" id="UP000675664">
    <property type="component" value="Unassembled WGS sequence"/>
</dbReference>
<dbReference type="Gene3D" id="3.20.20.80">
    <property type="entry name" value="Glycosidases"/>
    <property type="match status" value="1"/>
</dbReference>
<evidence type="ECO:0000256" key="7">
    <source>
        <dbReference type="RuleBase" id="RU004453"/>
    </source>
</evidence>
<evidence type="ECO:0000256" key="5">
    <source>
        <dbReference type="ARBA" id="ARBA00023295"/>
    </source>
</evidence>
<dbReference type="PANTHER" id="PTHR11177:SF317">
    <property type="entry name" value="CHITINASE 12-RELATED"/>
    <property type="match status" value="1"/>
</dbReference>
<comment type="similarity">
    <text evidence="7">Belongs to the glycosyl hydrolase 18 family.</text>
</comment>
<dbReference type="GO" id="GO:0006032">
    <property type="term" value="P:chitin catabolic process"/>
    <property type="evidence" value="ECO:0007669"/>
    <property type="project" value="UniProtKB-KW"/>
</dbReference>
<organism evidence="9 10">
    <name type="scientific">Sinanaerobacter chloroacetimidivorans</name>
    <dbReference type="NCBI Taxonomy" id="2818044"/>
    <lineage>
        <taxon>Bacteria</taxon>
        <taxon>Bacillati</taxon>
        <taxon>Bacillota</taxon>
        <taxon>Clostridia</taxon>
        <taxon>Peptostreptococcales</taxon>
        <taxon>Anaerovoracaceae</taxon>
        <taxon>Sinanaerobacter</taxon>
    </lineage>
</organism>
<proteinExistence type="inferred from homology"/>
<keyword evidence="4" id="KW-0624">Polysaccharide degradation</keyword>
<feature type="domain" description="GH18" evidence="8">
    <location>
        <begin position="33"/>
        <end position="382"/>
    </location>
</feature>
<dbReference type="AlphaFoldDB" id="A0A8J7W462"/>
<dbReference type="Pfam" id="PF00704">
    <property type="entry name" value="Glyco_hydro_18"/>
    <property type="match status" value="1"/>
</dbReference>
<dbReference type="InterPro" id="IPR029070">
    <property type="entry name" value="Chitinase_insertion_sf"/>
</dbReference>
<dbReference type="SUPFAM" id="SSF54556">
    <property type="entry name" value="Chitinase insertion domain"/>
    <property type="match status" value="1"/>
</dbReference>
<reference evidence="9" key="2">
    <citation type="submission" date="2021-04" db="EMBL/GenBank/DDBJ databases">
        <authorList>
            <person name="Liu J."/>
        </authorList>
    </citation>
    <scope>NUCLEOTIDE SEQUENCE</scope>
    <source>
        <strain evidence="9">BAD-6</strain>
    </source>
</reference>
<evidence type="ECO:0000256" key="4">
    <source>
        <dbReference type="ARBA" id="ARBA00023024"/>
    </source>
</evidence>
<evidence type="ECO:0000259" key="8">
    <source>
        <dbReference type="PROSITE" id="PS51910"/>
    </source>
</evidence>
<dbReference type="CDD" id="cd06548">
    <property type="entry name" value="GH18_chitinase"/>
    <property type="match status" value="1"/>
</dbReference>
<dbReference type="InterPro" id="IPR001579">
    <property type="entry name" value="Glyco_hydro_18_chit_AS"/>
</dbReference>
<comment type="caution">
    <text evidence="9">The sequence shown here is derived from an EMBL/GenBank/DDBJ whole genome shotgun (WGS) entry which is preliminary data.</text>
</comment>
<dbReference type="SUPFAM" id="SSF51445">
    <property type="entry name" value="(Trans)glycosidases"/>
    <property type="match status" value="1"/>
</dbReference>
<keyword evidence="4" id="KW-0146">Chitin degradation</keyword>
<dbReference type="PROSITE" id="PS01095">
    <property type="entry name" value="GH18_1"/>
    <property type="match status" value="1"/>
</dbReference>
<evidence type="ECO:0000256" key="3">
    <source>
        <dbReference type="ARBA" id="ARBA00022801"/>
    </source>
</evidence>
<protein>
    <recommendedName>
        <fullName evidence="2">chitinase</fullName>
        <ecNumber evidence="2">3.2.1.14</ecNumber>
    </recommendedName>
</protein>
<dbReference type="Gene3D" id="3.10.50.10">
    <property type="match status" value="1"/>
</dbReference>
<name>A0A8J7W462_9FIRM</name>
<dbReference type="EC" id="3.2.1.14" evidence="2"/>
<reference evidence="9" key="1">
    <citation type="submission" date="2021-04" db="EMBL/GenBank/DDBJ databases">
        <title>Sinoanaerobacter chloroacetimidivorans sp. nov., an obligate anaerobic bacterium isolated from anaerobic sludge.</title>
        <authorList>
            <person name="Bao Y."/>
        </authorList>
    </citation>
    <scope>NUCLEOTIDE SEQUENCE</scope>
    <source>
        <strain evidence="9">BAD-6</strain>
    </source>
</reference>
<accession>A0A8J7W462</accession>
<dbReference type="GO" id="GO:0005975">
    <property type="term" value="P:carbohydrate metabolic process"/>
    <property type="evidence" value="ECO:0007669"/>
    <property type="project" value="InterPro"/>
</dbReference>
<dbReference type="InterPro" id="IPR017853">
    <property type="entry name" value="GH"/>
</dbReference>
<dbReference type="GO" id="GO:0008061">
    <property type="term" value="F:chitin binding"/>
    <property type="evidence" value="ECO:0007669"/>
    <property type="project" value="InterPro"/>
</dbReference>
<gene>
    <name evidence="9" type="ORF">KCX82_22335</name>
</gene>
<keyword evidence="4" id="KW-0119">Carbohydrate metabolism</keyword>
<dbReference type="SMART" id="SM00636">
    <property type="entry name" value="Glyco_18"/>
    <property type="match status" value="1"/>
</dbReference>
<sequence length="382" mass="43268">MNYIRIISLSIVITLILCSFTSGTNLTSPQPRKKIIGYYAAWAAYGGFTPKSINVGKLTHINYAFAAIGSDLKITLGFPDIDPKNFKLLNDLKKNNSNLKTLISVGGWTWSGRFSDAALTEKSREVFADSCVDFITKYGFDGIDLDWEYPVSGGLADNTYRPEDKQNFTLLLKTIRQKLDAQESKDKKEYLLSIAGGASAFYFKNIELSKLHPYLDYASLMTYDIHGSWDQYTDFHAPLYSNKDVSPQYKWSVDSSVDLWLKAGFPKDKLVVGIPFYGHIYTSVKNNKNGLYQPYQSTNSISFRDITANHLLKPGYVRYFHSESKIPWLFNGSTFINYEDAESIKIKADYIKTKELAGAMIWELSLDSNQLLLNALYDGIQK</sequence>
<evidence type="ECO:0000256" key="6">
    <source>
        <dbReference type="RuleBase" id="RU000489"/>
    </source>
</evidence>
<dbReference type="EMBL" id="JAGSND010000038">
    <property type="protein sequence ID" value="MBR0600612.1"/>
    <property type="molecule type" value="Genomic_DNA"/>
</dbReference>
<dbReference type="RefSeq" id="WP_227020694.1">
    <property type="nucleotide sequence ID" value="NZ_JAGSND010000038.1"/>
</dbReference>